<evidence type="ECO:0000256" key="1">
    <source>
        <dbReference type="SAM" id="Coils"/>
    </source>
</evidence>
<evidence type="ECO:0000313" key="3">
    <source>
        <dbReference type="Proteomes" id="UP000652761"/>
    </source>
</evidence>
<keyword evidence="3" id="KW-1185">Reference proteome</keyword>
<accession>A0A843XFQ9</accession>
<proteinExistence type="predicted"/>
<feature type="coiled-coil region" evidence="1">
    <location>
        <begin position="71"/>
        <end position="112"/>
    </location>
</feature>
<name>A0A843XFQ9_COLES</name>
<keyword evidence="1" id="KW-0175">Coiled coil</keyword>
<dbReference type="EMBL" id="NMUH01007945">
    <property type="protein sequence ID" value="MQM18060.1"/>
    <property type="molecule type" value="Genomic_DNA"/>
</dbReference>
<dbReference type="AlphaFoldDB" id="A0A843XFQ9"/>
<reference evidence="2" key="1">
    <citation type="submission" date="2017-07" db="EMBL/GenBank/DDBJ databases">
        <title>Taro Niue Genome Assembly and Annotation.</title>
        <authorList>
            <person name="Atibalentja N."/>
            <person name="Keating K."/>
            <person name="Fields C.J."/>
        </authorList>
    </citation>
    <scope>NUCLEOTIDE SEQUENCE</scope>
    <source>
        <strain evidence="2">Niue_2</strain>
        <tissue evidence="2">Leaf</tissue>
    </source>
</reference>
<evidence type="ECO:0000313" key="2">
    <source>
        <dbReference type="EMBL" id="MQM18060.1"/>
    </source>
</evidence>
<gene>
    <name evidence="2" type="ORF">Taro_051044</name>
</gene>
<sequence>MAQRFPSPSSLAMETIKDKLEEIASQSCDSLVALTSEEVLTLVVGQRSDHVTGRGYGPRPPSKLAVTTATISGLEAQVTDKHERISQMEELILKQREEVAQIQEKLFKQKKEVTADVV</sequence>
<comment type="caution">
    <text evidence="2">The sequence shown here is derived from an EMBL/GenBank/DDBJ whole genome shotgun (WGS) entry which is preliminary data.</text>
</comment>
<protein>
    <submittedName>
        <fullName evidence="2">Uncharacterized protein</fullName>
    </submittedName>
</protein>
<organism evidence="2 3">
    <name type="scientific">Colocasia esculenta</name>
    <name type="common">Wild taro</name>
    <name type="synonym">Arum esculentum</name>
    <dbReference type="NCBI Taxonomy" id="4460"/>
    <lineage>
        <taxon>Eukaryota</taxon>
        <taxon>Viridiplantae</taxon>
        <taxon>Streptophyta</taxon>
        <taxon>Embryophyta</taxon>
        <taxon>Tracheophyta</taxon>
        <taxon>Spermatophyta</taxon>
        <taxon>Magnoliopsida</taxon>
        <taxon>Liliopsida</taxon>
        <taxon>Araceae</taxon>
        <taxon>Aroideae</taxon>
        <taxon>Colocasieae</taxon>
        <taxon>Colocasia</taxon>
    </lineage>
</organism>
<dbReference type="Proteomes" id="UP000652761">
    <property type="component" value="Unassembled WGS sequence"/>
</dbReference>